<dbReference type="InterPro" id="IPR006419">
    <property type="entry name" value="NMN_transpt_PnuC"/>
</dbReference>
<evidence type="ECO:0000256" key="4">
    <source>
        <dbReference type="ARBA" id="ARBA00023136"/>
    </source>
</evidence>
<proteinExistence type="predicted"/>
<dbReference type="GO" id="GO:0016020">
    <property type="term" value="C:membrane"/>
    <property type="evidence" value="ECO:0007669"/>
    <property type="project" value="UniProtKB-SubCell"/>
</dbReference>
<evidence type="ECO:0000256" key="1">
    <source>
        <dbReference type="ARBA" id="ARBA00004141"/>
    </source>
</evidence>
<accession>A0A1F7X5X4</accession>
<keyword evidence="4 5" id="KW-0472">Membrane</keyword>
<dbReference type="Proteomes" id="UP000176939">
    <property type="component" value="Unassembled WGS sequence"/>
</dbReference>
<gene>
    <name evidence="6" type="ORF">A2Z67_02735</name>
</gene>
<protein>
    <submittedName>
        <fullName evidence="6">Uncharacterized protein</fullName>
    </submittedName>
</protein>
<comment type="caution">
    <text evidence="6">The sequence shown here is derived from an EMBL/GenBank/DDBJ whole genome shotgun (WGS) entry which is preliminary data.</text>
</comment>
<dbReference type="Pfam" id="PF04973">
    <property type="entry name" value="NMN_transporter"/>
    <property type="match status" value="1"/>
</dbReference>
<feature type="transmembrane region" description="Helical" evidence="5">
    <location>
        <begin position="50"/>
        <end position="69"/>
    </location>
</feature>
<sequence length="116" mass="13683">MRIEDLAWLLSALSIFASYLNIKKRKICFVLFTLTNIGFIWLNIKGKLYGQIPMWIVYTGMNVWGYIAWGGRIPLPRWFCKFGVHDWIRFEGRKNGKVWVTKECSFCSRVKVVKKS</sequence>
<keyword evidence="2 5" id="KW-0812">Transmembrane</keyword>
<evidence type="ECO:0000256" key="5">
    <source>
        <dbReference type="SAM" id="Phobius"/>
    </source>
</evidence>
<reference evidence="6 7" key="1">
    <citation type="journal article" date="2016" name="Nat. Commun.">
        <title>Thousands of microbial genomes shed light on interconnected biogeochemical processes in an aquifer system.</title>
        <authorList>
            <person name="Anantharaman K."/>
            <person name="Brown C.T."/>
            <person name="Hug L.A."/>
            <person name="Sharon I."/>
            <person name="Castelle C.J."/>
            <person name="Probst A.J."/>
            <person name="Thomas B.C."/>
            <person name="Singh A."/>
            <person name="Wilkins M.J."/>
            <person name="Karaoz U."/>
            <person name="Brodie E.L."/>
            <person name="Williams K.H."/>
            <person name="Hubbard S.S."/>
            <person name="Banfield J.F."/>
        </authorList>
    </citation>
    <scope>NUCLEOTIDE SEQUENCE [LARGE SCALE GENOMIC DNA]</scope>
</reference>
<evidence type="ECO:0000256" key="3">
    <source>
        <dbReference type="ARBA" id="ARBA00022989"/>
    </source>
</evidence>
<comment type="subcellular location">
    <subcellularLocation>
        <location evidence="1">Membrane</location>
        <topology evidence="1">Multi-pass membrane protein</topology>
    </subcellularLocation>
</comment>
<feature type="transmembrane region" description="Helical" evidence="5">
    <location>
        <begin position="27"/>
        <end position="44"/>
    </location>
</feature>
<name>A0A1F7X5X4_9BACT</name>
<organism evidence="6 7">
    <name type="scientific">Candidatus Woesebacteria bacterium RBG_13_36_22</name>
    <dbReference type="NCBI Taxonomy" id="1802478"/>
    <lineage>
        <taxon>Bacteria</taxon>
        <taxon>Candidatus Woeseibacteriota</taxon>
    </lineage>
</organism>
<evidence type="ECO:0000313" key="6">
    <source>
        <dbReference type="EMBL" id="OGM10496.1"/>
    </source>
</evidence>
<keyword evidence="3 5" id="KW-1133">Transmembrane helix</keyword>
<dbReference type="AlphaFoldDB" id="A0A1F7X5X4"/>
<evidence type="ECO:0000256" key="2">
    <source>
        <dbReference type="ARBA" id="ARBA00022692"/>
    </source>
</evidence>
<evidence type="ECO:0000313" key="7">
    <source>
        <dbReference type="Proteomes" id="UP000176939"/>
    </source>
</evidence>
<dbReference type="GO" id="GO:0034257">
    <property type="term" value="F:nicotinamide riboside transmembrane transporter activity"/>
    <property type="evidence" value="ECO:0007669"/>
    <property type="project" value="InterPro"/>
</dbReference>
<dbReference type="EMBL" id="MGFQ01000007">
    <property type="protein sequence ID" value="OGM10496.1"/>
    <property type="molecule type" value="Genomic_DNA"/>
</dbReference>
<feature type="transmembrane region" description="Helical" evidence="5">
    <location>
        <begin position="6"/>
        <end position="22"/>
    </location>
</feature>